<accession>A0A5S9NW26</accession>
<sequence length="48" mass="5432">MQLVNTDFTCYQSEKSSVFSLLNCITSGLFGLTHHAIPSTVSRRFEKH</sequence>
<protein>
    <submittedName>
        <fullName evidence="2">Uncharacterized protein</fullName>
    </submittedName>
</protein>
<gene>
    <name evidence="1" type="ORF">IHBHHGIJ_01594</name>
    <name evidence="2" type="ORF">KFEGEMFD_01196</name>
</gene>
<reference evidence="3 4" key="1">
    <citation type="submission" date="2019-11" db="EMBL/GenBank/DDBJ databases">
        <authorList>
            <person name="Holert J."/>
        </authorList>
    </citation>
    <scope>NUCLEOTIDE SEQUENCE [LARGE SCALE GENOMIC DNA]</scope>
    <source>
        <strain evidence="2">BC3_2A</strain>
        <strain evidence="1">SB11_1A</strain>
    </source>
</reference>
<name>A0A5S9NW26_9GAMM</name>
<evidence type="ECO:0000313" key="1">
    <source>
        <dbReference type="EMBL" id="CAA0088681.1"/>
    </source>
</evidence>
<evidence type="ECO:0000313" key="2">
    <source>
        <dbReference type="EMBL" id="CAA0094911.1"/>
    </source>
</evidence>
<dbReference type="Proteomes" id="UP000435877">
    <property type="component" value="Unassembled WGS sequence"/>
</dbReference>
<dbReference type="EMBL" id="CACSIK010000001">
    <property type="protein sequence ID" value="CAA0088681.1"/>
    <property type="molecule type" value="Genomic_DNA"/>
</dbReference>
<evidence type="ECO:0000313" key="3">
    <source>
        <dbReference type="Proteomes" id="UP000435877"/>
    </source>
</evidence>
<evidence type="ECO:0000313" key="4">
    <source>
        <dbReference type="Proteomes" id="UP000439591"/>
    </source>
</evidence>
<keyword evidence="3" id="KW-1185">Reference proteome</keyword>
<dbReference type="Proteomes" id="UP000439591">
    <property type="component" value="Unassembled WGS sequence"/>
</dbReference>
<proteinExistence type="predicted"/>
<organism evidence="2 4">
    <name type="scientific">Zhongshania aliphaticivorans</name>
    <dbReference type="NCBI Taxonomy" id="1470434"/>
    <lineage>
        <taxon>Bacteria</taxon>
        <taxon>Pseudomonadati</taxon>
        <taxon>Pseudomonadota</taxon>
        <taxon>Gammaproteobacteria</taxon>
        <taxon>Cellvibrionales</taxon>
        <taxon>Spongiibacteraceae</taxon>
        <taxon>Zhongshania</taxon>
    </lineage>
</organism>
<dbReference type="AlphaFoldDB" id="A0A5S9NW26"/>
<dbReference type="EMBL" id="CACSIM010000002">
    <property type="protein sequence ID" value="CAA0094911.1"/>
    <property type="molecule type" value="Genomic_DNA"/>
</dbReference>